<evidence type="ECO:0000313" key="3">
    <source>
        <dbReference type="Proteomes" id="UP000824469"/>
    </source>
</evidence>
<feature type="region of interest" description="Disordered" evidence="1">
    <location>
        <begin position="32"/>
        <end position="77"/>
    </location>
</feature>
<name>A0AA38GJ32_TAXCH</name>
<dbReference type="Proteomes" id="UP000824469">
    <property type="component" value="Unassembled WGS sequence"/>
</dbReference>
<accession>A0AA38GJ32</accession>
<evidence type="ECO:0000256" key="1">
    <source>
        <dbReference type="SAM" id="MobiDB-lite"/>
    </source>
</evidence>
<evidence type="ECO:0000313" key="2">
    <source>
        <dbReference type="EMBL" id="KAH9322799.1"/>
    </source>
</evidence>
<organism evidence="2 3">
    <name type="scientific">Taxus chinensis</name>
    <name type="common">Chinese yew</name>
    <name type="synonym">Taxus wallichiana var. chinensis</name>
    <dbReference type="NCBI Taxonomy" id="29808"/>
    <lineage>
        <taxon>Eukaryota</taxon>
        <taxon>Viridiplantae</taxon>
        <taxon>Streptophyta</taxon>
        <taxon>Embryophyta</taxon>
        <taxon>Tracheophyta</taxon>
        <taxon>Spermatophyta</taxon>
        <taxon>Pinopsida</taxon>
        <taxon>Pinidae</taxon>
        <taxon>Conifers II</taxon>
        <taxon>Cupressales</taxon>
        <taxon>Taxaceae</taxon>
        <taxon>Taxus</taxon>
    </lineage>
</organism>
<feature type="compositionally biased region" description="Gly residues" evidence="1">
    <location>
        <begin position="36"/>
        <end position="52"/>
    </location>
</feature>
<dbReference type="EMBL" id="JAHRHJ020000003">
    <property type="protein sequence ID" value="KAH9322799.1"/>
    <property type="molecule type" value="Genomic_DNA"/>
</dbReference>
<dbReference type="AlphaFoldDB" id="A0AA38GJ32"/>
<keyword evidence="3" id="KW-1185">Reference proteome</keyword>
<proteinExistence type="predicted"/>
<sequence>VYAQVKRTWRGGGGKTGYAAGTVDWGAAQGDRHVGEGGGTGLGVAERGGGAAGQSSRRRRIGGETVWEGAAGRPRNR</sequence>
<reference evidence="2 3" key="1">
    <citation type="journal article" date="2021" name="Nat. Plants">
        <title>The Taxus genome provides insights into paclitaxel biosynthesis.</title>
        <authorList>
            <person name="Xiong X."/>
            <person name="Gou J."/>
            <person name="Liao Q."/>
            <person name="Li Y."/>
            <person name="Zhou Q."/>
            <person name="Bi G."/>
            <person name="Li C."/>
            <person name="Du R."/>
            <person name="Wang X."/>
            <person name="Sun T."/>
            <person name="Guo L."/>
            <person name="Liang H."/>
            <person name="Lu P."/>
            <person name="Wu Y."/>
            <person name="Zhang Z."/>
            <person name="Ro D.K."/>
            <person name="Shang Y."/>
            <person name="Huang S."/>
            <person name="Yan J."/>
        </authorList>
    </citation>
    <scope>NUCLEOTIDE SEQUENCE [LARGE SCALE GENOMIC DNA]</scope>
    <source>
        <strain evidence="2">Ta-2019</strain>
    </source>
</reference>
<comment type="caution">
    <text evidence="2">The sequence shown here is derived from an EMBL/GenBank/DDBJ whole genome shotgun (WGS) entry which is preliminary data.</text>
</comment>
<gene>
    <name evidence="2" type="ORF">KI387_017438</name>
</gene>
<protein>
    <submittedName>
        <fullName evidence="2">Uncharacterized protein</fullName>
    </submittedName>
</protein>
<feature type="non-terminal residue" evidence="2">
    <location>
        <position position="1"/>
    </location>
</feature>